<keyword evidence="2" id="KW-0812">Transmembrane</keyword>
<name>A0A8D9FQB4_9VIRU</name>
<keyword evidence="1" id="KW-0175">Coiled coil</keyword>
<proteinExistence type="predicted"/>
<evidence type="ECO:0000313" key="3">
    <source>
        <dbReference type="EMBL" id="CAG7580781.1"/>
    </source>
</evidence>
<accession>A0A8D9FQB4</accession>
<dbReference type="EMBL" id="OU342829">
    <property type="protein sequence ID" value="CAG7580781.1"/>
    <property type="molecule type" value="Genomic_DNA"/>
</dbReference>
<evidence type="ECO:0000256" key="1">
    <source>
        <dbReference type="SAM" id="Coils"/>
    </source>
</evidence>
<keyword evidence="2" id="KW-1133">Transmembrane helix</keyword>
<organism evidence="3">
    <name type="scientific">uncultured marine phage</name>
    <dbReference type="NCBI Taxonomy" id="707152"/>
    <lineage>
        <taxon>Viruses</taxon>
        <taxon>environmental samples</taxon>
    </lineage>
</organism>
<evidence type="ECO:0000256" key="2">
    <source>
        <dbReference type="SAM" id="Phobius"/>
    </source>
</evidence>
<protein>
    <submittedName>
        <fullName evidence="3">Uncharacterized protein</fullName>
    </submittedName>
</protein>
<sequence length="181" mass="22305">MIITLSILFLIVITSFITVPLYKKRKLKRIEEEFQKEKLEEEERECHLKVIRIEKEFKEKYRYLMDLFKNRCVQNHWYCLFDGDEPLCKYGFDANPKDSFYYHNGRKIPLNFSDEEIKQIEDLEGRLHKLVRISESFRYRQKDIYAAYSYRKMLMGDQMKGFEEELKGYYREKRFEKLLDN</sequence>
<feature type="transmembrane region" description="Helical" evidence="2">
    <location>
        <begin position="6"/>
        <end position="22"/>
    </location>
</feature>
<gene>
    <name evidence="3" type="ORF">SLAVMIC_00554</name>
</gene>
<reference evidence="3" key="1">
    <citation type="submission" date="2021-06" db="EMBL/GenBank/DDBJ databases">
        <authorList>
            <person name="Gannon L."/>
            <person name="Redgwell R T."/>
            <person name="Michniewski S."/>
            <person name="Harrison D C."/>
            <person name="Millard A."/>
        </authorList>
    </citation>
    <scope>NUCLEOTIDE SEQUENCE</scope>
</reference>
<keyword evidence="2" id="KW-0472">Membrane</keyword>
<feature type="coiled-coil region" evidence="1">
    <location>
        <begin position="24"/>
        <end position="56"/>
    </location>
</feature>